<dbReference type="NCBIfam" id="TIGR02532">
    <property type="entry name" value="IV_pilin_GFxxxE"/>
    <property type="match status" value="1"/>
</dbReference>
<dbReference type="AlphaFoldDB" id="A0A5B7ZNT4"/>
<dbReference type="InterPro" id="IPR012902">
    <property type="entry name" value="N_methyl_site"/>
</dbReference>
<evidence type="ECO:0000313" key="2">
    <source>
        <dbReference type="EMBL" id="QDA56944.1"/>
    </source>
</evidence>
<gene>
    <name evidence="2" type="ORF">FHQ07_06240</name>
</gene>
<accession>A0A5B7ZNT4</accession>
<dbReference type="PROSITE" id="PS00409">
    <property type="entry name" value="PROKAR_NTER_METHYL"/>
    <property type="match status" value="1"/>
</dbReference>
<dbReference type="Pfam" id="PF07963">
    <property type="entry name" value="N_methyl"/>
    <property type="match status" value="1"/>
</dbReference>
<keyword evidence="1" id="KW-0812">Transmembrane</keyword>
<dbReference type="KEGG" id="thes:FHQ07_06240"/>
<reference evidence="2 3" key="1">
    <citation type="submission" date="2019-06" db="EMBL/GenBank/DDBJ databases">
        <title>Thermomonas aquatica sp. nov., isolated from an industrial wastewater treatment plant.</title>
        <authorList>
            <person name="Jeon J.H."/>
            <person name="Park D.-S."/>
        </authorList>
    </citation>
    <scope>NUCLEOTIDE SEQUENCE [LARGE SCALE GENOMIC DNA]</scope>
    <source>
        <strain evidence="2 3">SY21</strain>
    </source>
</reference>
<proteinExistence type="predicted"/>
<feature type="transmembrane region" description="Helical" evidence="1">
    <location>
        <begin position="21"/>
        <end position="39"/>
    </location>
</feature>
<evidence type="ECO:0000256" key="1">
    <source>
        <dbReference type="SAM" id="Phobius"/>
    </source>
</evidence>
<organism evidence="2 3">
    <name type="scientific">Thermomonas aquatica</name>
    <dbReference type="NCBI Taxonomy" id="2202149"/>
    <lineage>
        <taxon>Bacteria</taxon>
        <taxon>Pseudomonadati</taxon>
        <taxon>Pseudomonadota</taxon>
        <taxon>Gammaproteobacteria</taxon>
        <taxon>Lysobacterales</taxon>
        <taxon>Lysobacteraceae</taxon>
        <taxon>Thermomonas</taxon>
    </lineage>
</organism>
<dbReference type="Proteomes" id="UP000308149">
    <property type="component" value="Chromosome"/>
</dbReference>
<keyword evidence="3" id="KW-1185">Reference proteome</keyword>
<dbReference type="EMBL" id="CP040871">
    <property type="protein sequence ID" value="QDA56944.1"/>
    <property type="molecule type" value="Genomic_DNA"/>
</dbReference>
<sequence>MHRSTRPASRRGVRGFTLLEAIVALVVFSLGAFALYGWLSTNVITLNRIRDRQQLEVAMDSTLDLIRRSNPMETPTGQRKVGDFVVTWTSTPVEPPKTGVDQSGGPSIFMVGLYDLEVRATRDGRELHAFHVRQVGWKQVRTMDDL</sequence>
<dbReference type="OrthoDB" id="5702865at2"/>
<dbReference type="RefSeq" id="WP_139715996.1">
    <property type="nucleotide sequence ID" value="NZ_CP040871.1"/>
</dbReference>
<keyword evidence="1" id="KW-1133">Transmembrane helix</keyword>
<keyword evidence="1" id="KW-0472">Membrane</keyword>
<evidence type="ECO:0000313" key="3">
    <source>
        <dbReference type="Proteomes" id="UP000308149"/>
    </source>
</evidence>
<protein>
    <submittedName>
        <fullName evidence="2">Prepilin-type N-terminal cleavage/methylation domain-containing protein</fullName>
    </submittedName>
</protein>
<name>A0A5B7ZNT4_9GAMM</name>